<dbReference type="RefSeq" id="WP_282767351.1">
    <property type="nucleotide sequence ID" value="NZ_JASCTH010000060.1"/>
</dbReference>
<dbReference type="EMBL" id="JASCTH010000060">
    <property type="protein sequence ID" value="MDI6105886.1"/>
    <property type="molecule type" value="Genomic_DNA"/>
</dbReference>
<sequence length="101" mass="11490">MAQLPEDVRSALRFFAFYLANGTLVVDLLENFDYRSNVLAYGSGLEQVFAIFVNVLDVNDAGEVTNYGDAEYRAAQWIRRVCDSTYQVDPPFADWEIELPL</sequence>
<protein>
    <recommendedName>
        <fullName evidence="1">DUF7677 domain-containing protein</fullName>
    </recommendedName>
</protein>
<feature type="domain" description="DUF7677" evidence="1">
    <location>
        <begin position="3"/>
        <end position="99"/>
    </location>
</feature>
<reference evidence="2 3" key="1">
    <citation type="submission" date="2023-05" db="EMBL/GenBank/DDBJ databases">
        <title>Actinoplanes sp. NEAU-A12 genome sequencing.</title>
        <authorList>
            <person name="Wang Z.-S."/>
        </authorList>
    </citation>
    <scope>NUCLEOTIDE SEQUENCE [LARGE SCALE GENOMIC DNA]</scope>
    <source>
        <strain evidence="2 3">NEAU-A12</strain>
    </source>
</reference>
<keyword evidence="3" id="KW-1185">Reference proteome</keyword>
<dbReference type="Pfam" id="PF24725">
    <property type="entry name" value="DUF7677"/>
    <property type="match status" value="1"/>
</dbReference>
<gene>
    <name evidence="2" type="ORF">QLQ12_45675</name>
</gene>
<dbReference type="InterPro" id="IPR056094">
    <property type="entry name" value="DUF7677"/>
</dbReference>
<evidence type="ECO:0000259" key="1">
    <source>
        <dbReference type="Pfam" id="PF24725"/>
    </source>
</evidence>
<evidence type="ECO:0000313" key="3">
    <source>
        <dbReference type="Proteomes" id="UP001241758"/>
    </source>
</evidence>
<evidence type="ECO:0000313" key="2">
    <source>
        <dbReference type="EMBL" id="MDI6105886.1"/>
    </source>
</evidence>
<organism evidence="2 3">
    <name type="scientific">Actinoplanes sandaracinus</name>
    <dbReference type="NCBI Taxonomy" id="3045177"/>
    <lineage>
        <taxon>Bacteria</taxon>
        <taxon>Bacillati</taxon>
        <taxon>Actinomycetota</taxon>
        <taxon>Actinomycetes</taxon>
        <taxon>Micromonosporales</taxon>
        <taxon>Micromonosporaceae</taxon>
        <taxon>Actinoplanes</taxon>
    </lineage>
</organism>
<name>A0ABT6X1J5_9ACTN</name>
<comment type="caution">
    <text evidence="2">The sequence shown here is derived from an EMBL/GenBank/DDBJ whole genome shotgun (WGS) entry which is preliminary data.</text>
</comment>
<dbReference type="Proteomes" id="UP001241758">
    <property type="component" value="Unassembled WGS sequence"/>
</dbReference>
<accession>A0ABT6X1J5</accession>
<proteinExistence type="predicted"/>